<dbReference type="RefSeq" id="WP_087280980.1">
    <property type="nucleotide sequence ID" value="NZ_CP021455.1"/>
</dbReference>
<name>A0A1Y0EPC3_9BURK</name>
<dbReference type="PANTHER" id="PTHR34846">
    <property type="entry name" value="4-CARBOXYMUCONOLACTONE DECARBOXYLASE FAMILY PROTEIN (AFU_ORTHOLOGUE AFUA_6G11590)"/>
    <property type="match status" value="1"/>
</dbReference>
<protein>
    <submittedName>
        <fullName evidence="1">Carboxymuconolactone decarboxylase</fullName>
    </submittedName>
</protein>
<gene>
    <name evidence="1" type="ORF">CCO03_10895</name>
</gene>
<dbReference type="SUPFAM" id="SSF69118">
    <property type="entry name" value="AhpD-like"/>
    <property type="match status" value="1"/>
</dbReference>
<sequence length="191" mass="20867">MTDRLPPLDPSTWTEVQRQSAQAVTSGPRGGLVGPFVPLLRSPELMDHVQRLGEYLRYRNALGHALGELAICITARHWTQQVEWAIHAPIAEQAGVAASTLQAIARGERPDALTPDQGLVYDFCTELYRSQRVGDAVWQAFVARFGEQAALDLTGICGYYSLLSMVMNVAQTPTPPSSWAPLAPLNGRASR</sequence>
<dbReference type="EMBL" id="CP021455">
    <property type="protein sequence ID" value="ARU05132.1"/>
    <property type="molecule type" value="Genomic_DNA"/>
</dbReference>
<dbReference type="Gene3D" id="1.20.1290.10">
    <property type="entry name" value="AhpD-like"/>
    <property type="match status" value="1"/>
</dbReference>
<dbReference type="PANTHER" id="PTHR34846:SF11">
    <property type="entry name" value="4-CARBOXYMUCONOLACTONE DECARBOXYLASE FAMILY PROTEIN (AFU_ORTHOLOGUE AFUA_6G11590)"/>
    <property type="match status" value="1"/>
</dbReference>
<accession>A0A1Y0EPC3</accession>
<evidence type="ECO:0000313" key="2">
    <source>
        <dbReference type="Proteomes" id="UP000196138"/>
    </source>
</evidence>
<proteinExistence type="predicted"/>
<organism evidence="1 2">
    <name type="scientific">Comamonas serinivorans</name>
    <dbReference type="NCBI Taxonomy" id="1082851"/>
    <lineage>
        <taxon>Bacteria</taxon>
        <taxon>Pseudomonadati</taxon>
        <taxon>Pseudomonadota</taxon>
        <taxon>Betaproteobacteria</taxon>
        <taxon>Burkholderiales</taxon>
        <taxon>Comamonadaceae</taxon>
        <taxon>Comamonas</taxon>
    </lineage>
</organism>
<dbReference type="AlphaFoldDB" id="A0A1Y0EPC3"/>
<evidence type="ECO:0000313" key="1">
    <source>
        <dbReference type="EMBL" id="ARU05132.1"/>
    </source>
</evidence>
<dbReference type="OrthoDB" id="5987308at2"/>
<dbReference type="InterPro" id="IPR029032">
    <property type="entry name" value="AhpD-like"/>
</dbReference>
<keyword evidence="2" id="KW-1185">Reference proteome</keyword>
<dbReference type="Proteomes" id="UP000196138">
    <property type="component" value="Chromosome"/>
</dbReference>
<reference evidence="1 2" key="1">
    <citation type="submission" date="2017-05" db="EMBL/GenBank/DDBJ databases">
        <authorList>
            <person name="Song R."/>
            <person name="Chenine A.L."/>
            <person name="Ruprecht R.M."/>
        </authorList>
    </citation>
    <scope>NUCLEOTIDE SEQUENCE [LARGE SCALE GENOMIC DNA]</scope>
    <source>
        <strain evidence="1 2">DSM 26136</strain>
    </source>
</reference>
<dbReference type="KEGG" id="cser:CCO03_10895"/>